<protein>
    <recommendedName>
        <fullName evidence="2">FecR protein domain-containing protein</fullName>
    </recommendedName>
</protein>
<dbReference type="PANTHER" id="PTHR38731">
    <property type="entry name" value="LIPL45-RELATED LIPOPROTEIN-RELATED"/>
    <property type="match status" value="1"/>
</dbReference>
<dbReference type="PANTHER" id="PTHR38731:SF1">
    <property type="entry name" value="FECR PROTEIN DOMAIN-CONTAINING PROTEIN"/>
    <property type="match status" value="1"/>
</dbReference>
<dbReference type="EMBL" id="QOVW01000096">
    <property type="protein sequence ID" value="RDB35206.1"/>
    <property type="molecule type" value="Genomic_DNA"/>
</dbReference>
<reference evidence="3" key="1">
    <citation type="submission" date="2018-04" db="EMBL/GenBank/DDBJ databases">
        <title>Draft genome sequence of the Candidatus Spirobacillus cienkowskii, a pathogen of freshwater Daphnia species, reconstructed from hemolymph metagenomic reads.</title>
        <authorList>
            <person name="Bresciani L."/>
            <person name="Lemos L.N."/>
            <person name="Wale N."/>
            <person name="Lin J.Y."/>
            <person name="Fernandes G.R."/>
            <person name="Duffy M.A."/>
            <person name="Rodrigues J.M."/>
        </authorList>
    </citation>
    <scope>NUCLEOTIDE SEQUENCE [LARGE SCALE GENOMIC DNA]</scope>
    <source>
        <strain evidence="3">Binning01</strain>
    </source>
</reference>
<dbReference type="InterPro" id="IPR006860">
    <property type="entry name" value="FecR"/>
</dbReference>
<dbReference type="AlphaFoldDB" id="A0A369KVM7"/>
<evidence type="ECO:0000259" key="2">
    <source>
        <dbReference type="Pfam" id="PF04773"/>
    </source>
</evidence>
<dbReference type="Proteomes" id="UP000253934">
    <property type="component" value="Unassembled WGS sequence"/>
</dbReference>
<dbReference type="Pfam" id="PF04773">
    <property type="entry name" value="FecR"/>
    <property type="match status" value="1"/>
</dbReference>
<keyword evidence="4" id="KW-1185">Reference proteome</keyword>
<gene>
    <name evidence="3" type="ORF">DCC88_11290</name>
</gene>
<evidence type="ECO:0000313" key="4">
    <source>
        <dbReference type="Proteomes" id="UP000253934"/>
    </source>
</evidence>
<sequence>AAYPVFNIHQFPYKYLFLVIYVANKLSGRRITTKQKSLVKIIFFDGSDIVLYENSELKINEYHFIKEENNNSIKSVIDNIKGKVRFFIKRKENAKNDVQLKTSNAVMGIRGTEGYIVTTGAEQTQLVVTKGAVEFSNPSTPNIIQVVNENEWGQVIANAPPPPPEPVTPELIDALEVKLPEGFDTNSLNETEQLFPNTDGGLPVAPPTIPSTPEIKPTPEIQGKSDIKNEMQPSSDNAQAQGKTFDIDPDQLIIGPTFGVGLFQFFTIGIEAKIFKFLGLSINYGGAGDIHFDTFPGLLSYINRNSNENHIYETKLSIQHIKTRVVIYPFFGAFFAGAELGIRHIETNVHATNFSSSNPVEISARYKLNTFYFNPQFGWMWVFDSGFAIGTEFGAQIPLSSNNENFSNVIFAQNPAQLNSILVSSAYNDFLRANKDDIGNYLKTRTLPYWNIIKIGWFF</sequence>
<accession>A0A369KVM7</accession>
<feature type="domain" description="FecR protein" evidence="2">
    <location>
        <begin position="30"/>
        <end position="134"/>
    </location>
</feature>
<name>A0A369KVM7_9BACT</name>
<comment type="caution">
    <text evidence="3">The sequence shown here is derived from an EMBL/GenBank/DDBJ whole genome shotgun (WGS) entry which is preliminary data.</text>
</comment>
<organism evidence="3 4">
    <name type="scientific">Spirobacillus cienkowskii</name>
    <dbReference type="NCBI Taxonomy" id="495820"/>
    <lineage>
        <taxon>Bacteria</taxon>
        <taxon>Pseudomonadati</taxon>
        <taxon>Bdellovibrionota</taxon>
        <taxon>Oligoflexia</taxon>
        <taxon>Silvanigrellales</taxon>
        <taxon>Spirobacillus</taxon>
    </lineage>
</organism>
<dbReference type="Gene3D" id="2.60.120.1440">
    <property type="match status" value="1"/>
</dbReference>
<feature type="region of interest" description="Disordered" evidence="1">
    <location>
        <begin position="196"/>
        <end position="221"/>
    </location>
</feature>
<proteinExistence type="predicted"/>
<feature type="non-terminal residue" evidence="3">
    <location>
        <position position="1"/>
    </location>
</feature>
<evidence type="ECO:0000313" key="3">
    <source>
        <dbReference type="EMBL" id="RDB35206.1"/>
    </source>
</evidence>
<evidence type="ECO:0000256" key="1">
    <source>
        <dbReference type="SAM" id="MobiDB-lite"/>
    </source>
</evidence>